<keyword evidence="3" id="KW-0012">Acyltransferase</keyword>
<comment type="similarity">
    <text evidence="1">Belongs to the diacylglycerol acyltransferase family.</text>
</comment>
<feature type="compositionally biased region" description="Basic and acidic residues" evidence="4">
    <location>
        <begin position="19"/>
        <end position="32"/>
    </location>
</feature>
<keyword evidence="6" id="KW-1185">Reference proteome</keyword>
<name>A0A2G9UGK8_TELCI</name>
<feature type="compositionally biased region" description="Polar residues" evidence="4">
    <location>
        <begin position="1"/>
        <end position="18"/>
    </location>
</feature>
<organism evidence="5 6">
    <name type="scientific">Teladorsagia circumcincta</name>
    <name type="common">Brown stomach worm</name>
    <name type="synonym">Ostertagia circumcincta</name>
    <dbReference type="NCBI Taxonomy" id="45464"/>
    <lineage>
        <taxon>Eukaryota</taxon>
        <taxon>Metazoa</taxon>
        <taxon>Ecdysozoa</taxon>
        <taxon>Nematoda</taxon>
        <taxon>Chromadorea</taxon>
        <taxon>Rhabditida</taxon>
        <taxon>Rhabditina</taxon>
        <taxon>Rhabditomorpha</taxon>
        <taxon>Strongyloidea</taxon>
        <taxon>Trichostrongylidae</taxon>
        <taxon>Teladorsagia</taxon>
    </lineage>
</organism>
<evidence type="ECO:0000313" key="5">
    <source>
        <dbReference type="EMBL" id="PIO69378.1"/>
    </source>
</evidence>
<dbReference type="InterPro" id="IPR007130">
    <property type="entry name" value="DAGAT"/>
</dbReference>
<sequence>MQTSPDPFTLSPSPNSSKDILDKKRMEPTNEEVDRVHRQYCEALTELFEEHKTQYGVSEDTRLILV</sequence>
<dbReference type="AlphaFoldDB" id="A0A2G9UGK8"/>
<protein>
    <submittedName>
        <fullName evidence="5">Uncharacterized protein</fullName>
    </submittedName>
</protein>
<evidence type="ECO:0000256" key="3">
    <source>
        <dbReference type="ARBA" id="ARBA00023315"/>
    </source>
</evidence>
<gene>
    <name evidence="5" type="ORF">TELCIR_08796</name>
</gene>
<evidence type="ECO:0000313" key="6">
    <source>
        <dbReference type="Proteomes" id="UP000230423"/>
    </source>
</evidence>
<proteinExistence type="inferred from homology"/>
<evidence type="ECO:0000256" key="2">
    <source>
        <dbReference type="ARBA" id="ARBA00022679"/>
    </source>
</evidence>
<accession>A0A2G9UGK8</accession>
<dbReference type="GO" id="GO:0008374">
    <property type="term" value="F:O-acyltransferase activity"/>
    <property type="evidence" value="ECO:0007669"/>
    <property type="project" value="InterPro"/>
</dbReference>
<evidence type="ECO:0000256" key="1">
    <source>
        <dbReference type="ARBA" id="ARBA00005420"/>
    </source>
</evidence>
<dbReference type="OrthoDB" id="264532at2759"/>
<feature type="region of interest" description="Disordered" evidence="4">
    <location>
        <begin position="1"/>
        <end position="32"/>
    </location>
</feature>
<dbReference type="Proteomes" id="UP000230423">
    <property type="component" value="Unassembled WGS sequence"/>
</dbReference>
<dbReference type="EMBL" id="KZ346677">
    <property type="protein sequence ID" value="PIO69378.1"/>
    <property type="molecule type" value="Genomic_DNA"/>
</dbReference>
<evidence type="ECO:0000256" key="4">
    <source>
        <dbReference type="SAM" id="MobiDB-lite"/>
    </source>
</evidence>
<dbReference type="Pfam" id="PF03982">
    <property type="entry name" value="DAGAT"/>
    <property type="match status" value="1"/>
</dbReference>
<keyword evidence="2" id="KW-0808">Transferase</keyword>
<reference evidence="5 6" key="1">
    <citation type="submission" date="2015-09" db="EMBL/GenBank/DDBJ databases">
        <title>Draft genome of the parasitic nematode Teladorsagia circumcincta isolate WARC Sus (inbred).</title>
        <authorList>
            <person name="Mitreva M."/>
        </authorList>
    </citation>
    <scope>NUCLEOTIDE SEQUENCE [LARGE SCALE GENOMIC DNA]</scope>
    <source>
        <strain evidence="5 6">S</strain>
    </source>
</reference>